<comment type="similarity">
    <text evidence="2">Belongs to the organo anion transporter (TC 2.A.60) family.</text>
</comment>
<dbReference type="OrthoDB" id="5062115at2759"/>
<protein>
    <submittedName>
        <fullName evidence="12">Solute carrier organic anion transporter family member 3A1</fullName>
    </submittedName>
</protein>
<evidence type="ECO:0000256" key="5">
    <source>
        <dbReference type="ARBA" id="ARBA00022989"/>
    </source>
</evidence>
<accession>A0A8X6PFH9</accession>
<feature type="compositionally biased region" description="Basic and acidic residues" evidence="9">
    <location>
        <begin position="105"/>
        <end position="123"/>
    </location>
</feature>
<feature type="transmembrane region" description="Helical" evidence="10">
    <location>
        <begin position="1101"/>
        <end position="1125"/>
    </location>
</feature>
<gene>
    <name evidence="12" type="primary">Slco3a1</name>
    <name evidence="12" type="ORF">NPIL_152461</name>
</gene>
<dbReference type="GO" id="GO:0043252">
    <property type="term" value="P:sodium-independent organic anion transport"/>
    <property type="evidence" value="ECO:0007669"/>
    <property type="project" value="TreeGrafter"/>
</dbReference>
<dbReference type="Proteomes" id="UP000887013">
    <property type="component" value="Unassembled WGS sequence"/>
</dbReference>
<keyword evidence="7" id="KW-1015">Disulfide bond</keyword>
<dbReference type="SUPFAM" id="SSF100895">
    <property type="entry name" value="Kazal-type serine protease inhibitors"/>
    <property type="match status" value="1"/>
</dbReference>
<feature type="region of interest" description="Disordered" evidence="9">
    <location>
        <begin position="487"/>
        <end position="518"/>
    </location>
</feature>
<feature type="compositionally biased region" description="Low complexity" evidence="9">
    <location>
        <begin position="487"/>
        <end position="505"/>
    </location>
</feature>
<feature type="transmembrane region" description="Helical" evidence="10">
    <location>
        <begin position="858"/>
        <end position="879"/>
    </location>
</feature>
<feature type="transmembrane region" description="Helical" evidence="10">
    <location>
        <begin position="1137"/>
        <end position="1162"/>
    </location>
</feature>
<evidence type="ECO:0000256" key="6">
    <source>
        <dbReference type="ARBA" id="ARBA00023136"/>
    </source>
</evidence>
<dbReference type="PANTHER" id="PTHR11388">
    <property type="entry name" value="ORGANIC ANION TRANSPORTER"/>
    <property type="match status" value="1"/>
</dbReference>
<evidence type="ECO:0000256" key="1">
    <source>
        <dbReference type="ARBA" id="ARBA00004651"/>
    </source>
</evidence>
<feature type="coiled-coil region" evidence="8">
    <location>
        <begin position="244"/>
        <end position="278"/>
    </location>
</feature>
<dbReference type="InterPro" id="IPR002350">
    <property type="entry name" value="Kazal_dom"/>
</dbReference>
<dbReference type="InterPro" id="IPR004156">
    <property type="entry name" value="OATP"/>
</dbReference>
<reference evidence="12" key="1">
    <citation type="submission" date="2020-08" db="EMBL/GenBank/DDBJ databases">
        <title>Multicomponent nature underlies the extraordinary mechanical properties of spider dragline silk.</title>
        <authorList>
            <person name="Kono N."/>
            <person name="Nakamura H."/>
            <person name="Mori M."/>
            <person name="Yoshida Y."/>
            <person name="Ohtoshi R."/>
            <person name="Malay A.D."/>
            <person name="Moran D.A.P."/>
            <person name="Tomita M."/>
            <person name="Numata K."/>
            <person name="Arakawa K."/>
        </authorList>
    </citation>
    <scope>NUCLEOTIDE SEQUENCE</scope>
</reference>
<name>A0A8X6PFH9_NEPPI</name>
<dbReference type="AlphaFoldDB" id="A0A8X6PFH9"/>
<dbReference type="InterPro" id="IPR036259">
    <property type="entry name" value="MFS_trans_sf"/>
</dbReference>
<feature type="transmembrane region" description="Helical" evidence="10">
    <location>
        <begin position="959"/>
        <end position="978"/>
    </location>
</feature>
<feature type="compositionally biased region" description="Basic and acidic residues" evidence="9">
    <location>
        <begin position="1230"/>
        <end position="1243"/>
    </location>
</feature>
<evidence type="ECO:0000256" key="7">
    <source>
        <dbReference type="ARBA" id="ARBA00023157"/>
    </source>
</evidence>
<dbReference type="InterPro" id="IPR036058">
    <property type="entry name" value="Kazal_dom_sf"/>
</dbReference>
<keyword evidence="13" id="KW-1185">Reference proteome</keyword>
<keyword evidence="6 10" id="KW-0472">Membrane</keyword>
<organism evidence="12 13">
    <name type="scientific">Nephila pilipes</name>
    <name type="common">Giant wood spider</name>
    <name type="synonym">Nephila maculata</name>
    <dbReference type="NCBI Taxonomy" id="299642"/>
    <lineage>
        <taxon>Eukaryota</taxon>
        <taxon>Metazoa</taxon>
        <taxon>Ecdysozoa</taxon>
        <taxon>Arthropoda</taxon>
        <taxon>Chelicerata</taxon>
        <taxon>Arachnida</taxon>
        <taxon>Araneae</taxon>
        <taxon>Araneomorphae</taxon>
        <taxon>Entelegynae</taxon>
        <taxon>Araneoidea</taxon>
        <taxon>Nephilidae</taxon>
        <taxon>Nephila</taxon>
    </lineage>
</organism>
<feature type="transmembrane region" description="Helical" evidence="10">
    <location>
        <begin position="811"/>
        <end position="838"/>
    </location>
</feature>
<feature type="region of interest" description="Disordered" evidence="9">
    <location>
        <begin position="1222"/>
        <end position="1252"/>
    </location>
</feature>
<dbReference type="GO" id="GO:0015347">
    <property type="term" value="F:sodium-independent organic anion transmembrane transporter activity"/>
    <property type="evidence" value="ECO:0007669"/>
    <property type="project" value="TreeGrafter"/>
</dbReference>
<evidence type="ECO:0000256" key="9">
    <source>
        <dbReference type="SAM" id="MobiDB-lite"/>
    </source>
</evidence>
<keyword evidence="4 10" id="KW-0812">Transmembrane</keyword>
<dbReference type="PROSITE" id="PS51465">
    <property type="entry name" value="KAZAL_2"/>
    <property type="match status" value="1"/>
</dbReference>
<dbReference type="CDD" id="cd17336">
    <property type="entry name" value="MFS_SLCO_OATP"/>
    <property type="match status" value="1"/>
</dbReference>
<proteinExistence type="inferred from homology"/>
<feature type="transmembrane region" description="Helical" evidence="10">
    <location>
        <begin position="774"/>
        <end position="799"/>
    </location>
</feature>
<evidence type="ECO:0000256" key="10">
    <source>
        <dbReference type="SAM" id="Phobius"/>
    </source>
</evidence>
<comment type="subcellular location">
    <subcellularLocation>
        <location evidence="1">Cell membrane</location>
        <topology evidence="1">Multi-pass membrane protein</topology>
    </subcellularLocation>
</comment>
<evidence type="ECO:0000259" key="11">
    <source>
        <dbReference type="PROSITE" id="PS51465"/>
    </source>
</evidence>
<feature type="region of interest" description="Disordered" evidence="9">
    <location>
        <begin position="93"/>
        <end position="123"/>
    </location>
</feature>
<evidence type="ECO:0000313" key="13">
    <source>
        <dbReference type="Proteomes" id="UP000887013"/>
    </source>
</evidence>
<evidence type="ECO:0000256" key="8">
    <source>
        <dbReference type="SAM" id="Coils"/>
    </source>
</evidence>
<dbReference type="Pfam" id="PF07648">
    <property type="entry name" value="Kazal_2"/>
    <property type="match status" value="1"/>
</dbReference>
<feature type="transmembrane region" description="Helical" evidence="10">
    <location>
        <begin position="644"/>
        <end position="664"/>
    </location>
</feature>
<feature type="region of interest" description="Disordered" evidence="9">
    <location>
        <begin position="1"/>
        <end position="50"/>
    </location>
</feature>
<dbReference type="Pfam" id="PF03137">
    <property type="entry name" value="OATP"/>
    <property type="match status" value="1"/>
</dbReference>
<dbReference type="NCBIfam" id="TIGR00805">
    <property type="entry name" value="oat"/>
    <property type="match status" value="1"/>
</dbReference>
<feature type="transmembrane region" description="Helical" evidence="10">
    <location>
        <begin position="684"/>
        <end position="704"/>
    </location>
</feature>
<comment type="caution">
    <text evidence="12">The sequence shown here is derived from an EMBL/GenBank/DDBJ whole genome shotgun (WGS) entry which is preliminary data.</text>
</comment>
<evidence type="ECO:0000256" key="4">
    <source>
        <dbReference type="ARBA" id="ARBA00022692"/>
    </source>
</evidence>
<dbReference type="Gene3D" id="1.20.1250.20">
    <property type="entry name" value="MFS general substrate transporter like domains"/>
    <property type="match status" value="1"/>
</dbReference>
<dbReference type="PANTHER" id="PTHR11388:SF76">
    <property type="entry name" value="SOLUTE CARRIER ORGANIC ANION TRANSPORTER FAMILY MEMBER"/>
    <property type="match status" value="1"/>
</dbReference>
<sequence>MDEEIDETGELKSHLPEKAKAESLTQIKPEDSAGTTECDVIPLHHNPESSSCVPKKIDISGFHDPVDARQLNSVFQYTSKIRAFIGLLDPEEESCAPASPLASEKGNDEPVDANDKEKNDDDVRENLEDLEENINKHCIEAVSLPLSEIEDVNVAEVNNIKNNFSGGNEQLEELVQNDDENYTISDSHPLSQIDNNNLGEGNNKKKLREIDGNLEEFEQNDDENSILKSDSYILSEVEKQSGDANDRKEDCDEIDDNLKDLEKNNNISDREFSEAYKEITNLNNHPEFNQNNLITSPDENIKLSPESKRDFIIPQLLLNENDGETKQIDSLPLFDVERAIPNLYESTENTVLDDSGIIVDEETPILKKINEQITADDLVEILPISDQGIGNLLELSENLGCEKDSKMSRDNPDDNIKTQLLENGHSTKNGQHLNDPETIMKDELNNISQSLGGDAVEQGVNLQELPEKIKEDRSLEADDLDIRKNNNQNENVTENLSNELNTTTEQQNSTVVQDEAKPAPRMEDIRRLSVEIVNKVLDNAGNQLRDMLNEKRNSKTSEILQDKHNLDKIEDSDCYVSIKQPKGKNNEIQLKDILAKTYDSNDFQKKIELEMNKYDPRYDLDPDIICGMGCFKPQWIQKYATARVYLVLYSIIGIFSGSYYTYLIGSMSTLEKRFAFKSKTSGSIMMLDEITPLFLGIIIGYFGGKTHRPRMVGFGMLLSSICCFVSALPYFIYGPGTHLILSNVKNSTTGIQLCDAEIREENCDSDDRPPTLAAILFLMCGSFLKGFGNLAYYAVGLAYMDDNAKKKNTPIYFAIAFALRLLGPMVGFFMSSFFLSFYENPFVDPGFEKEDPRWIGCWWLGFVVQGVLLLIFTIPISLFPRRLPGSRCIESKSEESGLVSNFAGLFVALKRLAVNPLYILLILNTIMAIFGAFGHYIMLPKYMENQFRLSSSDSSLLSGPPGIGAVMISTIVGGYMIWKLRPNAKMLSGGLVILETITAIGFFLLMIPRCTNIEMTNYGTNNEGLILESSCNLNCNCSTSAFTPVCGPDGKTLYFSPCHAGCSDSSNETFTNCSCVFDSSGLERDYVTEGFCVIEGCWSQALAYIITLPILEIIVSVLKVAYTMILLRSINPEDKSVALGTFETVICIFGFIPYPIVFGVLVDSACLVWEKSCGETGNCWFYDVPKFNYLLHGASALFSILSALSFLGIYFLSGRVGNLYDEDEEPEANDDVKQKELETKQSRQESNSATKL</sequence>
<keyword evidence="5 10" id="KW-1133">Transmembrane helix</keyword>
<feature type="domain" description="Kazal-like" evidence="11">
    <location>
        <begin position="1025"/>
        <end position="1077"/>
    </location>
</feature>
<feature type="transmembrane region" description="Helical" evidence="10">
    <location>
        <begin position="990"/>
        <end position="1007"/>
    </location>
</feature>
<evidence type="ECO:0000256" key="2">
    <source>
        <dbReference type="ARBA" id="ARBA00009657"/>
    </source>
</evidence>
<evidence type="ECO:0000313" key="12">
    <source>
        <dbReference type="EMBL" id="GFT65176.1"/>
    </source>
</evidence>
<feature type="transmembrane region" description="Helical" evidence="10">
    <location>
        <begin position="917"/>
        <end position="939"/>
    </location>
</feature>
<evidence type="ECO:0000256" key="3">
    <source>
        <dbReference type="ARBA" id="ARBA00022475"/>
    </source>
</evidence>
<feature type="transmembrane region" description="Helical" evidence="10">
    <location>
        <begin position="711"/>
        <end position="733"/>
    </location>
</feature>
<dbReference type="SUPFAM" id="SSF103473">
    <property type="entry name" value="MFS general substrate transporter"/>
    <property type="match status" value="1"/>
</dbReference>
<feature type="compositionally biased region" description="Basic and acidic residues" evidence="9">
    <location>
        <begin position="9"/>
        <end position="21"/>
    </location>
</feature>
<dbReference type="GO" id="GO:0016323">
    <property type="term" value="C:basolateral plasma membrane"/>
    <property type="evidence" value="ECO:0007669"/>
    <property type="project" value="TreeGrafter"/>
</dbReference>
<keyword evidence="3" id="KW-1003">Cell membrane</keyword>
<feature type="transmembrane region" description="Helical" evidence="10">
    <location>
        <begin position="1189"/>
        <end position="1212"/>
    </location>
</feature>
<dbReference type="EMBL" id="BMAW01115173">
    <property type="protein sequence ID" value="GFT65176.1"/>
    <property type="molecule type" value="Genomic_DNA"/>
</dbReference>
<keyword evidence="8" id="KW-0175">Coiled coil</keyword>